<reference evidence="2" key="3">
    <citation type="submission" date="2023-02" db="EMBL/GenBank/DDBJ databases">
        <title>Proposal of a novel subspecies: Alicyclobacillus hesperidum subspecies aegle.</title>
        <authorList>
            <person name="Goto K."/>
            <person name="Fujii T."/>
            <person name="Yasui K."/>
            <person name="Mochida K."/>
            <person name="Kato-Tanaka Y."/>
            <person name="Morohoshi S."/>
            <person name="An S.Y."/>
            <person name="Kasai H."/>
            <person name="Yokota A."/>
        </authorList>
    </citation>
    <scope>NUCLEOTIDE SEQUENCE</scope>
    <source>
        <strain evidence="2">DSM 12766</strain>
    </source>
</reference>
<reference evidence="4" key="1">
    <citation type="submission" date="2016-10" db="EMBL/GenBank/DDBJ databases">
        <authorList>
            <person name="Varghese N."/>
        </authorList>
    </citation>
    <scope>NUCLEOTIDE SEQUENCE [LARGE SCALE GENOMIC DNA]</scope>
    <source>
        <strain evidence="4">DSM 12489</strain>
    </source>
</reference>
<name>A0A1H2SPD5_9BACL</name>
<dbReference type="AlphaFoldDB" id="A0A1H2SPD5"/>
<gene>
    <name evidence="2" type="ORF">Heshes_01620</name>
    <name evidence="3" type="ORF">SAMN04489725_104164</name>
</gene>
<dbReference type="Proteomes" id="UP000182589">
    <property type="component" value="Unassembled WGS sequence"/>
</dbReference>
<dbReference type="Proteomes" id="UP001157137">
    <property type="component" value="Unassembled WGS sequence"/>
</dbReference>
<keyword evidence="1" id="KW-0812">Transmembrane</keyword>
<feature type="transmembrane region" description="Helical" evidence="1">
    <location>
        <begin position="96"/>
        <end position="125"/>
    </location>
</feature>
<feature type="transmembrane region" description="Helical" evidence="1">
    <location>
        <begin position="174"/>
        <end position="195"/>
    </location>
</feature>
<protein>
    <submittedName>
        <fullName evidence="3">Uncharacterized protein</fullName>
    </submittedName>
</protein>
<evidence type="ECO:0000313" key="4">
    <source>
        <dbReference type="Proteomes" id="UP000182589"/>
    </source>
</evidence>
<keyword evidence="1" id="KW-0472">Membrane</keyword>
<keyword evidence="4" id="KW-1185">Reference proteome</keyword>
<feature type="transmembrane region" description="Helical" evidence="1">
    <location>
        <begin position="146"/>
        <end position="168"/>
    </location>
</feature>
<dbReference type="EMBL" id="FNOJ01000004">
    <property type="protein sequence ID" value="SDW33325.1"/>
    <property type="molecule type" value="Genomic_DNA"/>
</dbReference>
<evidence type="ECO:0000313" key="2">
    <source>
        <dbReference type="EMBL" id="GLV12478.1"/>
    </source>
</evidence>
<feature type="transmembrane region" description="Helical" evidence="1">
    <location>
        <begin position="50"/>
        <end position="76"/>
    </location>
</feature>
<accession>A0A1H2SPD5</accession>
<dbReference type="RefSeq" id="WP_006447661.1">
    <property type="nucleotide sequence ID" value="NZ_BSRA01000001.1"/>
</dbReference>
<reference evidence="3" key="2">
    <citation type="submission" date="2016-10" db="EMBL/GenBank/DDBJ databases">
        <authorList>
            <person name="de Groot N.N."/>
        </authorList>
    </citation>
    <scope>NUCLEOTIDE SEQUENCE [LARGE SCALE GENOMIC DNA]</scope>
    <source>
        <strain evidence="3">DSM 12489</strain>
    </source>
</reference>
<evidence type="ECO:0000256" key="1">
    <source>
        <dbReference type="SAM" id="Phobius"/>
    </source>
</evidence>
<sequence length="209" mass="23027">MFGDWLDLLRAGAALLFAGAAVKWMDDALDVEYDICQGKRTLAARFGRATLPYCMVLFGVGMAFDLNAALACFFGSYAAGMFARPTERLQTRLPAWAEIGCAIALATALLGWRSALWGLAMMCAVDWLDDVMDRYKDAESGQFNTVVRFGLVEMLLALLGALCIALYANVTWTILSFIVLALLTILSEMTTVRILTDEREEASDLWSHL</sequence>
<organism evidence="3 4">
    <name type="scientific">Alicyclobacillus hesperidum</name>
    <dbReference type="NCBI Taxonomy" id="89784"/>
    <lineage>
        <taxon>Bacteria</taxon>
        <taxon>Bacillati</taxon>
        <taxon>Bacillota</taxon>
        <taxon>Bacilli</taxon>
        <taxon>Bacillales</taxon>
        <taxon>Alicyclobacillaceae</taxon>
        <taxon>Alicyclobacillus</taxon>
    </lineage>
</organism>
<dbReference type="STRING" id="89784.SAMN04489725_104164"/>
<keyword evidence="1" id="KW-1133">Transmembrane helix</keyword>
<evidence type="ECO:0000313" key="3">
    <source>
        <dbReference type="EMBL" id="SDW33325.1"/>
    </source>
</evidence>
<proteinExistence type="predicted"/>
<dbReference type="EMBL" id="BSRA01000001">
    <property type="protein sequence ID" value="GLV12478.1"/>
    <property type="molecule type" value="Genomic_DNA"/>
</dbReference>